<feature type="domain" description="Conjugative transposon TraM C-terminal" evidence="3">
    <location>
        <begin position="283"/>
        <end position="427"/>
    </location>
</feature>
<evidence type="ECO:0000259" key="3">
    <source>
        <dbReference type="Pfam" id="PF12508"/>
    </source>
</evidence>
<dbReference type="Proteomes" id="UP001549749">
    <property type="component" value="Unassembled WGS sequence"/>
</dbReference>
<keyword evidence="2" id="KW-1133">Transmembrane helix</keyword>
<evidence type="ECO:0000256" key="1">
    <source>
        <dbReference type="SAM" id="MobiDB-lite"/>
    </source>
</evidence>
<keyword evidence="2" id="KW-0472">Membrane</keyword>
<comment type="caution">
    <text evidence="4">The sequence shown here is derived from an EMBL/GenBank/DDBJ whole genome shotgun (WGS) entry which is preliminary data.</text>
</comment>
<dbReference type="NCBIfam" id="TIGR03779">
    <property type="entry name" value="Bac_Flav_CT_M"/>
    <property type="match status" value="1"/>
</dbReference>
<feature type="region of interest" description="Disordered" evidence="1">
    <location>
        <begin position="95"/>
        <end position="137"/>
    </location>
</feature>
<feature type="region of interest" description="Disordered" evidence="1">
    <location>
        <begin position="150"/>
        <end position="182"/>
    </location>
</feature>
<organism evidence="4 5">
    <name type="scientific">Chitinophaga defluvii</name>
    <dbReference type="NCBI Taxonomy" id="3163343"/>
    <lineage>
        <taxon>Bacteria</taxon>
        <taxon>Pseudomonadati</taxon>
        <taxon>Bacteroidota</taxon>
        <taxon>Chitinophagia</taxon>
        <taxon>Chitinophagales</taxon>
        <taxon>Chitinophagaceae</taxon>
        <taxon>Chitinophaga</taxon>
    </lineage>
</organism>
<accession>A0ABV2TDF4</accession>
<dbReference type="EMBL" id="JBEXAC010000003">
    <property type="protein sequence ID" value="MET7001055.1"/>
    <property type="molecule type" value="Genomic_DNA"/>
</dbReference>
<gene>
    <name evidence="4" type="primary">traM</name>
    <name evidence="4" type="ORF">ABR189_26960</name>
</gene>
<sequence>MEKQVKTPKEIRQRRFLLVLPLLALPFMTMIFWALGGGKVEKVEAQASAKKGFNINLPDANLKEDKPMDKMSYYNQAQLDSIKFQEMVKNDPNYRNIGLSDTDEYLSNDEDTFQQPASPKGLNTSLQGSRGHNDPNTDKIYRKLAELDREMNKPVPTSSDNDEYDTYQPASSRNRNSATINSPDVERLEQMMNMMNQSNGEDPELQQLNGMLDKILDVQNPERVQERLRQTSEANRGQVFAVSSKKKDNSITLLDMEHTSGNTTNGFYSLTGATAIEDSQNAIQAVIHETQTIVDGSTVKLRLVNDVFINGIRIPKDNFLFGIASLRGERLSIKINSVRFGNSLFPVELSVYDMDGLDGIYIPGAITRDVAKQSADRSMQTIGLTSLDPSWGAQAASAGIEAAKTLFSRKVKLIKVTVKAGYQVLLRDEKQKQSN</sequence>
<dbReference type="Pfam" id="PF12508">
    <property type="entry name" value="Transposon_TraM"/>
    <property type="match status" value="1"/>
</dbReference>
<evidence type="ECO:0000256" key="2">
    <source>
        <dbReference type="SAM" id="Phobius"/>
    </source>
</evidence>
<name>A0ABV2TDF4_9BACT</name>
<keyword evidence="5" id="KW-1185">Reference proteome</keyword>
<evidence type="ECO:0000313" key="5">
    <source>
        <dbReference type="Proteomes" id="UP001549749"/>
    </source>
</evidence>
<feature type="compositionally biased region" description="Polar residues" evidence="1">
    <location>
        <begin position="168"/>
        <end position="182"/>
    </location>
</feature>
<proteinExistence type="predicted"/>
<feature type="transmembrane region" description="Helical" evidence="2">
    <location>
        <begin position="16"/>
        <end position="36"/>
    </location>
</feature>
<dbReference type="InterPro" id="IPR055407">
    <property type="entry name" value="TraM_C"/>
</dbReference>
<feature type="compositionally biased region" description="Polar residues" evidence="1">
    <location>
        <begin position="113"/>
        <end position="130"/>
    </location>
</feature>
<dbReference type="RefSeq" id="WP_354663628.1">
    <property type="nucleotide sequence ID" value="NZ_JBEXAC010000003.1"/>
</dbReference>
<keyword evidence="2" id="KW-0812">Transmembrane</keyword>
<dbReference type="InterPro" id="IPR022187">
    <property type="entry name" value="Conjug_transposon_TraM"/>
</dbReference>
<reference evidence="4 5" key="1">
    <citation type="submission" date="2024-06" db="EMBL/GenBank/DDBJ databases">
        <title>Chitinophaga defluvii sp. nov., isolated from municipal sewage.</title>
        <authorList>
            <person name="Zhang L."/>
        </authorList>
    </citation>
    <scope>NUCLEOTIDE SEQUENCE [LARGE SCALE GENOMIC DNA]</scope>
    <source>
        <strain evidence="4 5">H8</strain>
    </source>
</reference>
<evidence type="ECO:0000313" key="4">
    <source>
        <dbReference type="EMBL" id="MET7001055.1"/>
    </source>
</evidence>
<protein>
    <submittedName>
        <fullName evidence="4">Conjugative transposon protein TraM</fullName>
    </submittedName>
</protein>
<feature type="compositionally biased region" description="Acidic residues" evidence="1">
    <location>
        <begin position="101"/>
        <end position="112"/>
    </location>
</feature>